<accession>A0ABQ9FLD6</accession>
<dbReference type="EMBL" id="JARBDR010000214">
    <property type="protein sequence ID" value="KAJ8318096.1"/>
    <property type="molecule type" value="Genomic_DNA"/>
</dbReference>
<gene>
    <name evidence="1" type="ORF">KUTeg_003187</name>
</gene>
<sequence length="137" mass="15623">MLLLNIVMADVLDIPAAHVPENGLLIKDDVKLFRNDYRSIQSKSSSTMTHPILNGSREENKENEANREIMHVDKRPTTCHFTREMNGTSRHTKLALFSAIPLIIVLNKPQLFDNLTRETFTQASHDMNFSVENVECT</sequence>
<comment type="caution">
    <text evidence="1">The sequence shown here is derived from an EMBL/GenBank/DDBJ whole genome shotgun (WGS) entry which is preliminary data.</text>
</comment>
<proteinExistence type="predicted"/>
<reference evidence="1 2" key="1">
    <citation type="submission" date="2022-12" db="EMBL/GenBank/DDBJ databases">
        <title>Chromosome-level genome of Tegillarca granosa.</title>
        <authorList>
            <person name="Kim J."/>
        </authorList>
    </citation>
    <scope>NUCLEOTIDE SEQUENCE [LARGE SCALE GENOMIC DNA]</scope>
    <source>
        <strain evidence="1">Teg-2019</strain>
        <tissue evidence="1">Adductor muscle</tissue>
    </source>
</reference>
<evidence type="ECO:0000313" key="1">
    <source>
        <dbReference type="EMBL" id="KAJ8318096.1"/>
    </source>
</evidence>
<name>A0ABQ9FLD6_TEGGR</name>
<protein>
    <submittedName>
        <fullName evidence="1">Uncharacterized protein</fullName>
    </submittedName>
</protein>
<evidence type="ECO:0000313" key="2">
    <source>
        <dbReference type="Proteomes" id="UP001217089"/>
    </source>
</evidence>
<dbReference type="Proteomes" id="UP001217089">
    <property type="component" value="Unassembled WGS sequence"/>
</dbReference>
<organism evidence="1 2">
    <name type="scientific">Tegillarca granosa</name>
    <name type="common">Malaysian cockle</name>
    <name type="synonym">Anadara granosa</name>
    <dbReference type="NCBI Taxonomy" id="220873"/>
    <lineage>
        <taxon>Eukaryota</taxon>
        <taxon>Metazoa</taxon>
        <taxon>Spiralia</taxon>
        <taxon>Lophotrochozoa</taxon>
        <taxon>Mollusca</taxon>
        <taxon>Bivalvia</taxon>
        <taxon>Autobranchia</taxon>
        <taxon>Pteriomorphia</taxon>
        <taxon>Arcoida</taxon>
        <taxon>Arcoidea</taxon>
        <taxon>Arcidae</taxon>
        <taxon>Tegillarca</taxon>
    </lineage>
</organism>
<keyword evidence="2" id="KW-1185">Reference proteome</keyword>